<name>A0A1S9PE40_9SPHI</name>
<dbReference type="GO" id="GO:0000155">
    <property type="term" value="F:phosphorelay sensor kinase activity"/>
    <property type="evidence" value="ECO:0007669"/>
    <property type="project" value="InterPro"/>
</dbReference>
<feature type="transmembrane region" description="Helical" evidence="1">
    <location>
        <begin position="20"/>
        <end position="41"/>
    </location>
</feature>
<accession>A0A1S9PE40</accession>
<organism evidence="3 4">
    <name type="scientific">Mucilaginibacter pedocola</name>
    <dbReference type="NCBI Taxonomy" id="1792845"/>
    <lineage>
        <taxon>Bacteria</taxon>
        <taxon>Pseudomonadati</taxon>
        <taxon>Bacteroidota</taxon>
        <taxon>Sphingobacteriia</taxon>
        <taxon>Sphingobacteriales</taxon>
        <taxon>Sphingobacteriaceae</taxon>
        <taxon>Mucilaginibacter</taxon>
    </lineage>
</organism>
<dbReference type="Pfam" id="PF06580">
    <property type="entry name" value="His_kinase"/>
    <property type="match status" value="1"/>
</dbReference>
<evidence type="ECO:0000313" key="4">
    <source>
        <dbReference type="Proteomes" id="UP000189739"/>
    </source>
</evidence>
<dbReference type="RefSeq" id="WP_162276882.1">
    <property type="nucleotide sequence ID" value="NZ_MBTF01000015.1"/>
</dbReference>
<keyword evidence="1" id="KW-1133">Transmembrane helix</keyword>
<feature type="transmembrane region" description="Helical" evidence="1">
    <location>
        <begin position="77"/>
        <end position="105"/>
    </location>
</feature>
<dbReference type="GO" id="GO:0016020">
    <property type="term" value="C:membrane"/>
    <property type="evidence" value="ECO:0007669"/>
    <property type="project" value="InterPro"/>
</dbReference>
<protein>
    <recommendedName>
        <fullName evidence="2">Signal transduction histidine kinase internal region domain-containing protein</fullName>
    </recommendedName>
</protein>
<proteinExistence type="predicted"/>
<dbReference type="PANTHER" id="PTHR34220:SF7">
    <property type="entry name" value="SENSOR HISTIDINE KINASE YPDA"/>
    <property type="match status" value="1"/>
</dbReference>
<evidence type="ECO:0000259" key="2">
    <source>
        <dbReference type="Pfam" id="PF06580"/>
    </source>
</evidence>
<evidence type="ECO:0000256" key="1">
    <source>
        <dbReference type="SAM" id="Phobius"/>
    </source>
</evidence>
<feature type="domain" description="Signal transduction histidine kinase internal region" evidence="2">
    <location>
        <begin position="166"/>
        <end position="245"/>
    </location>
</feature>
<keyword evidence="1" id="KW-0812">Transmembrane</keyword>
<feature type="transmembrane region" description="Helical" evidence="1">
    <location>
        <begin position="47"/>
        <end position="65"/>
    </location>
</feature>
<dbReference type="InterPro" id="IPR036890">
    <property type="entry name" value="HATPase_C_sf"/>
</dbReference>
<sequence length="375" mass="43115">MAVRLPFQDVKLPRVVQHILFWFGVSIVVTSLYAVQINWFLSFRNNLFYMPVQIAYYYAIAYWLVPRYLFAGRYFTFILLFVPLAFISAFISRAIGLHFVIRYLIENGYADDPGYIRDNTRPFLTMLFDFPLFINALKGTNLTIGFVLSIKLFKVWQERKQWALEAELNALKAQVHPHFLFNTLNNLYALSLNNSPKSPQVILGLSGLLRYMLYECNTAHVPLEKEVFMMQQYVKLEQLRYEERIDLSFNISGNLKNKFIAPLLLLPFIENAFKHGAGETMGQVWVTIDITVKGESLKLKVANSNPIKQAQSEVAEAHGLGLQNVVKRLELLYPGISNLKIMDEEDTYLIVLDLDLKVIPLAQPHPQPETQLATA</sequence>
<evidence type="ECO:0000313" key="3">
    <source>
        <dbReference type="EMBL" id="OOQ59223.1"/>
    </source>
</evidence>
<dbReference type="PANTHER" id="PTHR34220">
    <property type="entry name" value="SENSOR HISTIDINE KINASE YPDA"/>
    <property type="match status" value="1"/>
</dbReference>
<keyword evidence="4" id="KW-1185">Reference proteome</keyword>
<reference evidence="3 4" key="1">
    <citation type="submission" date="2016-07" db="EMBL/GenBank/DDBJ databases">
        <title>Genomic analysis of zinc-resistant bacterium Mucilaginibacter pedocola TBZ30.</title>
        <authorList>
            <person name="Huang J."/>
            <person name="Tang J."/>
        </authorList>
    </citation>
    <scope>NUCLEOTIDE SEQUENCE [LARGE SCALE GENOMIC DNA]</scope>
    <source>
        <strain evidence="3 4">TBZ30</strain>
    </source>
</reference>
<dbReference type="STRING" id="1792845.BC343_28910"/>
<keyword evidence="1" id="KW-0472">Membrane</keyword>
<dbReference type="InterPro" id="IPR050640">
    <property type="entry name" value="Bact_2-comp_sensor_kinase"/>
</dbReference>
<dbReference type="InterPro" id="IPR010559">
    <property type="entry name" value="Sig_transdc_His_kin_internal"/>
</dbReference>
<dbReference type="AlphaFoldDB" id="A0A1S9PE40"/>
<comment type="caution">
    <text evidence="3">The sequence shown here is derived from an EMBL/GenBank/DDBJ whole genome shotgun (WGS) entry which is preliminary data.</text>
</comment>
<dbReference type="Proteomes" id="UP000189739">
    <property type="component" value="Unassembled WGS sequence"/>
</dbReference>
<dbReference type="Gene3D" id="3.30.565.10">
    <property type="entry name" value="Histidine kinase-like ATPase, C-terminal domain"/>
    <property type="match status" value="1"/>
</dbReference>
<dbReference type="EMBL" id="MBTF01000015">
    <property type="protein sequence ID" value="OOQ59223.1"/>
    <property type="molecule type" value="Genomic_DNA"/>
</dbReference>
<gene>
    <name evidence="3" type="ORF">BC343_28910</name>
</gene>